<accession>A0A0E9TJG4</accession>
<reference evidence="1" key="1">
    <citation type="submission" date="2014-11" db="EMBL/GenBank/DDBJ databases">
        <authorList>
            <person name="Amaro Gonzalez C."/>
        </authorList>
    </citation>
    <scope>NUCLEOTIDE SEQUENCE</scope>
</reference>
<proteinExistence type="predicted"/>
<evidence type="ECO:0000313" key="1">
    <source>
        <dbReference type="EMBL" id="JAH53617.1"/>
    </source>
</evidence>
<dbReference type="EMBL" id="GBXM01054960">
    <property type="protein sequence ID" value="JAH53617.1"/>
    <property type="molecule type" value="Transcribed_RNA"/>
</dbReference>
<reference evidence="1" key="2">
    <citation type="journal article" date="2015" name="Fish Shellfish Immunol.">
        <title>Early steps in the European eel (Anguilla anguilla)-Vibrio vulnificus interaction in the gills: Role of the RtxA13 toxin.</title>
        <authorList>
            <person name="Callol A."/>
            <person name="Pajuelo D."/>
            <person name="Ebbesson L."/>
            <person name="Teles M."/>
            <person name="MacKenzie S."/>
            <person name="Amaro C."/>
        </authorList>
    </citation>
    <scope>NUCLEOTIDE SEQUENCE</scope>
</reference>
<sequence length="39" mass="4511">MLVKFGTTSVALCFFIQVSRVIVFVKLFQHTTFQRSCVE</sequence>
<dbReference type="AlphaFoldDB" id="A0A0E9TJG4"/>
<name>A0A0E9TJG4_ANGAN</name>
<protein>
    <submittedName>
        <fullName evidence="1">Uncharacterized protein</fullName>
    </submittedName>
</protein>
<organism evidence="1">
    <name type="scientific">Anguilla anguilla</name>
    <name type="common">European freshwater eel</name>
    <name type="synonym">Muraena anguilla</name>
    <dbReference type="NCBI Taxonomy" id="7936"/>
    <lineage>
        <taxon>Eukaryota</taxon>
        <taxon>Metazoa</taxon>
        <taxon>Chordata</taxon>
        <taxon>Craniata</taxon>
        <taxon>Vertebrata</taxon>
        <taxon>Euteleostomi</taxon>
        <taxon>Actinopterygii</taxon>
        <taxon>Neopterygii</taxon>
        <taxon>Teleostei</taxon>
        <taxon>Anguilliformes</taxon>
        <taxon>Anguillidae</taxon>
        <taxon>Anguilla</taxon>
    </lineage>
</organism>